<evidence type="ECO:0000256" key="5">
    <source>
        <dbReference type="ARBA" id="ARBA00023242"/>
    </source>
</evidence>
<proteinExistence type="predicted"/>
<dbReference type="PANTHER" id="PTHR14145:SF2">
    <property type="entry name" value="COP9 SIGNALOSOME COMPLEX SUBUNIT 1"/>
    <property type="match status" value="1"/>
</dbReference>
<feature type="domain" description="COP9 signalosome complex subunit 1 C-terminal helix" evidence="8">
    <location>
        <begin position="181"/>
        <end position="208"/>
    </location>
</feature>
<protein>
    <submittedName>
        <fullName evidence="9">COP9 signalosome complex subunit 1</fullName>
    </submittedName>
</protein>
<evidence type="ECO:0000256" key="1">
    <source>
        <dbReference type="ARBA" id="ARBA00004123"/>
    </source>
</evidence>
<dbReference type="GO" id="GO:0005737">
    <property type="term" value="C:cytoplasm"/>
    <property type="evidence" value="ECO:0007669"/>
    <property type="project" value="UniProtKB-SubCell"/>
</dbReference>
<gene>
    <name evidence="9" type="ORF">H920_12640</name>
</gene>
<dbReference type="InterPro" id="IPR019585">
    <property type="entry name" value="Rpn7/CSN1"/>
</dbReference>
<feature type="domain" description="26S proteasome regulatory subunit Rpn7 N-terminal" evidence="7">
    <location>
        <begin position="2"/>
        <end position="45"/>
    </location>
</feature>
<dbReference type="InterPro" id="IPR045135">
    <property type="entry name" value="Rpn7_N"/>
</dbReference>
<evidence type="ECO:0000313" key="9">
    <source>
        <dbReference type="EMBL" id="KFO25956.1"/>
    </source>
</evidence>
<dbReference type="GO" id="GO:0008180">
    <property type="term" value="C:COP9 signalosome"/>
    <property type="evidence" value="ECO:0007669"/>
    <property type="project" value="UniProtKB-KW"/>
</dbReference>
<evidence type="ECO:0000256" key="6">
    <source>
        <dbReference type="SAM" id="MobiDB-lite"/>
    </source>
</evidence>
<organism evidence="9 10">
    <name type="scientific">Fukomys damarensis</name>
    <name type="common">Damaraland mole rat</name>
    <name type="synonym">Cryptomys damarensis</name>
    <dbReference type="NCBI Taxonomy" id="885580"/>
    <lineage>
        <taxon>Eukaryota</taxon>
        <taxon>Metazoa</taxon>
        <taxon>Chordata</taxon>
        <taxon>Craniata</taxon>
        <taxon>Vertebrata</taxon>
        <taxon>Euteleostomi</taxon>
        <taxon>Mammalia</taxon>
        <taxon>Eutheria</taxon>
        <taxon>Euarchontoglires</taxon>
        <taxon>Glires</taxon>
        <taxon>Rodentia</taxon>
        <taxon>Hystricomorpha</taxon>
        <taxon>Bathyergidae</taxon>
        <taxon>Fukomys</taxon>
    </lineage>
</organism>
<dbReference type="Proteomes" id="UP000028990">
    <property type="component" value="Unassembled WGS sequence"/>
</dbReference>
<evidence type="ECO:0000256" key="4">
    <source>
        <dbReference type="ARBA" id="ARBA00022790"/>
    </source>
</evidence>
<reference evidence="9 10" key="1">
    <citation type="submission" date="2013-11" db="EMBL/GenBank/DDBJ databases">
        <title>The Damaraland mole rat (Fukomys damarensis) genome and evolution of African mole rats.</title>
        <authorList>
            <person name="Gladyshev V.N."/>
            <person name="Fang X."/>
        </authorList>
    </citation>
    <scope>NUCLEOTIDE SEQUENCE [LARGE SCALE GENOMIC DNA]</scope>
    <source>
        <tissue evidence="9">Liver</tissue>
    </source>
</reference>
<comment type="subcellular location">
    <subcellularLocation>
        <location evidence="2">Cytoplasm</location>
    </subcellularLocation>
    <subcellularLocation>
        <location evidence="1">Nucleus</location>
    </subcellularLocation>
</comment>
<evidence type="ECO:0000313" key="10">
    <source>
        <dbReference type="Proteomes" id="UP000028990"/>
    </source>
</evidence>
<dbReference type="Pfam" id="PF21151">
    <property type="entry name" value="CSN1_C"/>
    <property type="match status" value="1"/>
</dbReference>
<keyword evidence="5" id="KW-0539">Nucleus</keyword>
<evidence type="ECO:0000259" key="7">
    <source>
        <dbReference type="Pfam" id="PF10602"/>
    </source>
</evidence>
<dbReference type="Gene3D" id="1.25.40.570">
    <property type="match status" value="1"/>
</dbReference>
<name>A0A091DT24_FUKDA</name>
<dbReference type="EMBL" id="KN123280">
    <property type="protein sequence ID" value="KFO25956.1"/>
    <property type="molecule type" value="Genomic_DNA"/>
</dbReference>
<evidence type="ECO:0000256" key="3">
    <source>
        <dbReference type="ARBA" id="ARBA00022490"/>
    </source>
</evidence>
<evidence type="ECO:0000259" key="8">
    <source>
        <dbReference type="Pfam" id="PF21151"/>
    </source>
</evidence>
<feature type="region of interest" description="Disordered" evidence="6">
    <location>
        <begin position="214"/>
        <end position="236"/>
    </location>
</feature>
<dbReference type="PANTHER" id="PTHR14145">
    <property type="entry name" value="26S PROTESOME SUBUNIT 6"/>
    <property type="match status" value="1"/>
</dbReference>
<feature type="region of interest" description="Disordered" evidence="6">
    <location>
        <begin position="99"/>
        <end position="119"/>
    </location>
</feature>
<accession>A0A091DT24</accession>
<keyword evidence="3" id="KW-0963">Cytoplasm</keyword>
<dbReference type="InterPro" id="IPR048624">
    <property type="entry name" value="CSN1_C"/>
</dbReference>
<keyword evidence="4" id="KW-0736">Signalosome</keyword>
<evidence type="ECO:0000256" key="2">
    <source>
        <dbReference type="ARBA" id="ARBA00004496"/>
    </source>
</evidence>
<sequence length="236" mass="26219">MLEKLDIDLKNYKGNSIKENIRCDHAYLGDHYLECGDLRNALKCYFLPETTALAPSTSSTCASVIKQFLQVIPRAGASGLRHHLQILRVQVRFVPEDAGQDEGQPALGHVPGSPLQDPVHPESQSVFLPLCEGPTCTRWAQPFNTTVAALQEELTEIILEGFINTSIDSHSKILYPRDVDQCSTTFEKSLLIIKEFQRWAKAMTLRAAALRNQIHAKSPPREGSQGELTRETASPV</sequence>
<dbReference type="AlphaFoldDB" id="A0A091DT24"/>
<keyword evidence="10" id="KW-1185">Reference proteome</keyword>
<dbReference type="Pfam" id="PF10602">
    <property type="entry name" value="RPN7"/>
    <property type="match status" value="1"/>
</dbReference>